<dbReference type="AlphaFoldDB" id="A0A024T949"/>
<protein>
    <submittedName>
        <fullName evidence="1">Uncharacterized protein</fullName>
    </submittedName>
</protein>
<gene>
    <name evidence="1" type="ORF">H310_14574</name>
</gene>
<sequence length="117" mass="13035">MCKHLLSAVEELVPKQLVAAGRVQHLKRRSLISWVRYVQAFSRGHAQPVHVLEGLSIADMLGHAVHACPPCSIGLQRQSRGLPRHLVGNRRALAHPPVLRFRQRSRAAPLAPWSMHG</sequence>
<name>A0A024T949_9STRA</name>
<accession>A0A024T949</accession>
<reference evidence="1" key="1">
    <citation type="submission" date="2013-12" db="EMBL/GenBank/DDBJ databases">
        <title>The Genome Sequence of Aphanomyces invadans NJM9701.</title>
        <authorList>
            <consortium name="The Broad Institute Genomics Platform"/>
            <person name="Russ C."/>
            <person name="Tyler B."/>
            <person name="van West P."/>
            <person name="Dieguez-Uribeondo J."/>
            <person name="Young S.K."/>
            <person name="Zeng Q."/>
            <person name="Gargeya S."/>
            <person name="Fitzgerald M."/>
            <person name="Abouelleil A."/>
            <person name="Alvarado L."/>
            <person name="Chapman S.B."/>
            <person name="Gainer-Dewar J."/>
            <person name="Goldberg J."/>
            <person name="Griggs A."/>
            <person name="Gujja S."/>
            <person name="Hansen M."/>
            <person name="Howarth C."/>
            <person name="Imamovic A."/>
            <person name="Ireland A."/>
            <person name="Larimer J."/>
            <person name="McCowan C."/>
            <person name="Murphy C."/>
            <person name="Pearson M."/>
            <person name="Poon T.W."/>
            <person name="Priest M."/>
            <person name="Roberts A."/>
            <person name="Saif S."/>
            <person name="Shea T."/>
            <person name="Sykes S."/>
            <person name="Wortman J."/>
            <person name="Nusbaum C."/>
            <person name="Birren B."/>
        </authorList>
    </citation>
    <scope>NUCLEOTIDE SEQUENCE [LARGE SCALE GENOMIC DNA]</scope>
    <source>
        <strain evidence="1">NJM9701</strain>
    </source>
</reference>
<proteinExistence type="predicted"/>
<dbReference type="RefSeq" id="XP_008880677.1">
    <property type="nucleotide sequence ID" value="XM_008882455.1"/>
</dbReference>
<dbReference type="EMBL" id="KI914026">
    <property type="protein sequence ID" value="ETV90680.1"/>
    <property type="molecule type" value="Genomic_DNA"/>
</dbReference>
<dbReference type="VEuPathDB" id="FungiDB:H310_14574"/>
<dbReference type="GeneID" id="20091624"/>
<evidence type="ECO:0000313" key="1">
    <source>
        <dbReference type="EMBL" id="ETV90680.1"/>
    </source>
</evidence>
<organism evidence="1">
    <name type="scientific">Aphanomyces invadans</name>
    <dbReference type="NCBI Taxonomy" id="157072"/>
    <lineage>
        <taxon>Eukaryota</taxon>
        <taxon>Sar</taxon>
        <taxon>Stramenopiles</taxon>
        <taxon>Oomycota</taxon>
        <taxon>Saprolegniomycetes</taxon>
        <taxon>Saprolegniales</taxon>
        <taxon>Verrucalvaceae</taxon>
        <taxon>Aphanomyces</taxon>
    </lineage>
</organism>